<dbReference type="OrthoDB" id="6804353at2759"/>
<dbReference type="AlphaFoldDB" id="A0A9N9MF24"/>
<proteinExistence type="predicted"/>
<keyword evidence="1" id="KW-0732">Signal</keyword>
<evidence type="ECO:0000256" key="1">
    <source>
        <dbReference type="SAM" id="SignalP"/>
    </source>
</evidence>
<feature type="signal peptide" evidence="1">
    <location>
        <begin position="1"/>
        <end position="16"/>
    </location>
</feature>
<evidence type="ECO:0000313" key="3">
    <source>
        <dbReference type="Proteomes" id="UP001152799"/>
    </source>
</evidence>
<gene>
    <name evidence="2" type="ORF">CEUTPL_LOCUS3708</name>
</gene>
<sequence length="126" mass="13713">MAFASILFWFVIVVAAKGSPTKVLQDQVDTLNCIPTKWGCIDISDPSFRPRLNVEQPSATNLKAPCIPSPWGCIDPSDPSIRPRSMPDEDGTSKPIIANPPPCHCIPTPYGCIDPCDPGFHPKLNE</sequence>
<organism evidence="2 3">
    <name type="scientific">Ceutorhynchus assimilis</name>
    <name type="common">cabbage seed weevil</name>
    <dbReference type="NCBI Taxonomy" id="467358"/>
    <lineage>
        <taxon>Eukaryota</taxon>
        <taxon>Metazoa</taxon>
        <taxon>Ecdysozoa</taxon>
        <taxon>Arthropoda</taxon>
        <taxon>Hexapoda</taxon>
        <taxon>Insecta</taxon>
        <taxon>Pterygota</taxon>
        <taxon>Neoptera</taxon>
        <taxon>Endopterygota</taxon>
        <taxon>Coleoptera</taxon>
        <taxon>Polyphaga</taxon>
        <taxon>Cucujiformia</taxon>
        <taxon>Curculionidae</taxon>
        <taxon>Ceutorhynchinae</taxon>
        <taxon>Ceutorhynchus</taxon>
    </lineage>
</organism>
<name>A0A9N9MF24_9CUCU</name>
<keyword evidence="3" id="KW-1185">Reference proteome</keyword>
<accession>A0A9N9MF24</accession>
<dbReference type="EMBL" id="OU892288">
    <property type="protein sequence ID" value="CAG9763038.1"/>
    <property type="molecule type" value="Genomic_DNA"/>
</dbReference>
<feature type="chain" id="PRO_5040253818" evidence="1">
    <location>
        <begin position="17"/>
        <end position="126"/>
    </location>
</feature>
<evidence type="ECO:0000313" key="2">
    <source>
        <dbReference type="EMBL" id="CAG9763038.1"/>
    </source>
</evidence>
<protein>
    <submittedName>
        <fullName evidence="2">Uncharacterized protein</fullName>
    </submittedName>
</protein>
<dbReference type="Proteomes" id="UP001152799">
    <property type="component" value="Chromosome 12"/>
</dbReference>
<reference evidence="2" key="1">
    <citation type="submission" date="2022-01" db="EMBL/GenBank/DDBJ databases">
        <authorList>
            <person name="King R."/>
        </authorList>
    </citation>
    <scope>NUCLEOTIDE SEQUENCE</scope>
</reference>